<dbReference type="Gene3D" id="1.10.1220.10">
    <property type="entry name" value="Met repressor-like"/>
    <property type="match status" value="1"/>
</dbReference>
<evidence type="ECO:0000256" key="1">
    <source>
        <dbReference type="ARBA" id="ARBA00010562"/>
    </source>
</evidence>
<dbReference type="InterPro" id="IPR007337">
    <property type="entry name" value="RelB/DinJ"/>
</dbReference>
<comment type="caution">
    <text evidence="3">The sequence shown here is derived from an EMBL/GenBank/DDBJ whole genome shotgun (WGS) entry which is preliminary data.</text>
</comment>
<dbReference type="Proteomes" id="UP001597195">
    <property type="component" value="Unassembled WGS sequence"/>
</dbReference>
<dbReference type="PANTHER" id="PTHR38781">
    <property type="entry name" value="ANTITOXIN DINJ-RELATED"/>
    <property type="match status" value="1"/>
</dbReference>
<dbReference type="InterPro" id="IPR013321">
    <property type="entry name" value="Arc_rbn_hlx_hlx"/>
</dbReference>
<dbReference type="Pfam" id="PF04221">
    <property type="entry name" value="RelB"/>
    <property type="match status" value="1"/>
</dbReference>
<evidence type="ECO:0000313" key="3">
    <source>
        <dbReference type="EMBL" id="MFD1549122.1"/>
    </source>
</evidence>
<comment type="similarity">
    <text evidence="1">Belongs to the RelB/DinJ antitoxin family.</text>
</comment>
<keyword evidence="2" id="KW-1277">Toxin-antitoxin system</keyword>
<sequence>MPGKMHEMKCVQANLDKVLVKQAEQVFKDIGMTPTSALTSFYEQVVANKRMPFELPRISPEEKLSQVVQQEIADGKFKKVSSRKELSHWLADDEKEN</sequence>
<dbReference type="NCBIfam" id="TIGR02384">
    <property type="entry name" value="RelB_DinJ"/>
    <property type="match status" value="1"/>
</dbReference>
<evidence type="ECO:0000256" key="2">
    <source>
        <dbReference type="ARBA" id="ARBA00022649"/>
    </source>
</evidence>
<keyword evidence="4" id="KW-1185">Reference proteome</keyword>
<accession>A0ABW4H2W6</accession>
<protein>
    <submittedName>
        <fullName evidence="3">Type II toxin-antitoxin system RelB/DinJ family antitoxin</fullName>
    </submittedName>
</protein>
<reference evidence="4" key="1">
    <citation type="journal article" date="2019" name="Int. J. Syst. Evol. Microbiol.">
        <title>The Global Catalogue of Microorganisms (GCM) 10K type strain sequencing project: providing services to taxonomists for standard genome sequencing and annotation.</title>
        <authorList>
            <consortium name="The Broad Institute Genomics Platform"/>
            <consortium name="The Broad Institute Genome Sequencing Center for Infectious Disease"/>
            <person name="Wu L."/>
            <person name="Ma J."/>
        </authorList>
    </citation>
    <scope>NUCLEOTIDE SEQUENCE [LARGE SCALE GENOMIC DNA]</scope>
    <source>
        <strain evidence="4">CCM 8906</strain>
    </source>
</reference>
<dbReference type="EMBL" id="JBHTOM010000006">
    <property type="protein sequence ID" value="MFD1549122.1"/>
    <property type="molecule type" value="Genomic_DNA"/>
</dbReference>
<organism evidence="3 4">
    <name type="scientific">Levilactobacillus fuyuanensis</name>
    <dbReference type="NCBI Taxonomy" id="2486022"/>
    <lineage>
        <taxon>Bacteria</taxon>
        <taxon>Bacillati</taxon>
        <taxon>Bacillota</taxon>
        <taxon>Bacilli</taxon>
        <taxon>Lactobacillales</taxon>
        <taxon>Lactobacillaceae</taxon>
        <taxon>Levilactobacillus</taxon>
    </lineage>
</organism>
<dbReference type="RefSeq" id="WP_225421280.1">
    <property type="nucleotide sequence ID" value="NZ_RHNZ01000006.1"/>
</dbReference>
<gene>
    <name evidence="3" type="ORF">ACFQ5T_05400</name>
</gene>
<evidence type="ECO:0000313" key="4">
    <source>
        <dbReference type="Proteomes" id="UP001597195"/>
    </source>
</evidence>
<proteinExistence type="inferred from homology"/>
<name>A0ABW4H2W6_9LACO</name>
<dbReference type="PANTHER" id="PTHR38781:SF1">
    <property type="entry name" value="ANTITOXIN DINJ-RELATED"/>
    <property type="match status" value="1"/>
</dbReference>